<feature type="binding site" evidence="7">
    <location>
        <position position="155"/>
    </location>
    <ligand>
        <name>S-adenosyl-L-methionine</name>
        <dbReference type="ChEBI" id="CHEBI:59789"/>
    </ligand>
</feature>
<evidence type="ECO:0000313" key="10">
    <source>
        <dbReference type="Proteomes" id="UP000002899"/>
    </source>
</evidence>
<evidence type="ECO:0000259" key="8">
    <source>
        <dbReference type="Pfam" id="PF01728"/>
    </source>
</evidence>
<comment type="catalytic activity">
    <reaction evidence="6 7">
        <text>cytidine(32)/guanosine(34) in tRNA + 2 S-adenosyl-L-methionine = 2'-O-methylcytidine(32)/2'-O-methylguanosine(34) in tRNA + 2 S-adenosyl-L-homocysteine + 2 H(+)</text>
        <dbReference type="Rhea" id="RHEA:42396"/>
        <dbReference type="Rhea" id="RHEA-COMP:10246"/>
        <dbReference type="Rhea" id="RHEA-COMP:10247"/>
        <dbReference type="ChEBI" id="CHEBI:15378"/>
        <dbReference type="ChEBI" id="CHEBI:57856"/>
        <dbReference type="ChEBI" id="CHEBI:59789"/>
        <dbReference type="ChEBI" id="CHEBI:74269"/>
        <dbReference type="ChEBI" id="CHEBI:74445"/>
        <dbReference type="ChEBI" id="CHEBI:74495"/>
        <dbReference type="ChEBI" id="CHEBI:82748"/>
        <dbReference type="EC" id="2.1.1.205"/>
    </reaction>
</comment>
<dbReference type="GO" id="GO:0002128">
    <property type="term" value="P:tRNA nucleoside ribose methylation"/>
    <property type="evidence" value="ECO:0007669"/>
    <property type="project" value="UniProtKB-UniRule"/>
</dbReference>
<evidence type="ECO:0000256" key="5">
    <source>
        <dbReference type="ARBA" id="ARBA00022694"/>
    </source>
</evidence>
<dbReference type="InterPro" id="IPR002877">
    <property type="entry name" value="RNA_MeTrfase_FtsJ_dom"/>
</dbReference>
<dbReference type="RefSeq" id="XP_012649405.1">
    <property type="nucleotide sequence ID" value="XM_012793951.1"/>
</dbReference>
<dbReference type="Pfam" id="PF01728">
    <property type="entry name" value="FtsJ"/>
    <property type="match status" value="1"/>
</dbReference>
<keyword evidence="3 7" id="KW-0808">Transferase</keyword>
<evidence type="ECO:0000256" key="1">
    <source>
        <dbReference type="ARBA" id="ARBA00022490"/>
    </source>
</evidence>
<dbReference type="EC" id="2.1.1.205" evidence="7"/>
<keyword evidence="5 7" id="KW-0819">tRNA processing</keyword>
<evidence type="ECO:0000313" key="9">
    <source>
        <dbReference type="EMBL" id="CTQ41394.1"/>
    </source>
</evidence>
<dbReference type="InterPro" id="IPR028590">
    <property type="entry name" value="RNA_methyltr_E_TRM7"/>
</dbReference>
<feature type="binding site" evidence="7">
    <location>
        <position position="198"/>
    </location>
    <ligand>
        <name>S-adenosyl-L-methionine</name>
        <dbReference type="ChEBI" id="CHEBI:59789"/>
    </ligand>
</feature>
<protein>
    <recommendedName>
        <fullName evidence="7">Putative tRNA (cytidine(32)/guanosine(34)-2'-O)-methyltransferase</fullName>
        <ecNumber evidence="7">2.1.1.205</ecNumber>
    </recommendedName>
    <alternativeName>
        <fullName evidence="7">2'-O-ribose RNA methyltransferase TRM7 homolog</fullName>
    </alternativeName>
</protein>
<dbReference type="HAMAP" id="MF_01547">
    <property type="entry name" value="RNA_methyltr_E"/>
    <property type="match status" value="1"/>
</dbReference>
<organism evidence="9 10">
    <name type="scientific">Babesia microti (strain RI)</name>
    <dbReference type="NCBI Taxonomy" id="1133968"/>
    <lineage>
        <taxon>Eukaryota</taxon>
        <taxon>Sar</taxon>
        <taxon>Alveolata</taxon>
        <taxon>Apicomplexa</taxon>
        <taxon>Aconoidasida</taxon>
        <taxon>Piroplasmida</taxon>
        <taxon>Babesiidae</taxon>
        <taxon>Babesia</taxon>
    </lineage>
</organism>
<keyword evidence="4 7" id="KW-0949">S-adenosyl-L-methionine</keyword>
<name>A0A0K3ANW0_BABMR</name>
<sequence>MGKSSKDKRDIYYRMAKVEGFRARSAYKLSQIFEETGIMCKYDDNTIRHFLLANCCEICSAAHEISSLQQPHMAHTPELYTKIVDLCSAPGSWSQLVSEIVLEQHKQLLDIAKSLTRCNNSFCVNLQKYLDKPIVISVDLQEMAPLPNVHFIRGDITDQCVLQQVFNYFNTRSNVDNNNNSVSVSTDENMKADIVLCDGAPDVSGLHEVDGFIQSELIRFSLHMATQVLRLGGTYISKMFRTEKYPFIISRIGFLFDKVQVMKPSASRNSSVEAFIVAQGFKGNIENLSQMLATPLVNPSQFEFRSQLNAALVPFISCGDLSSFDSDRNYPLDDYQPLDPVQPPITAPYIKP</sequence>
<dbReference type="GeneID" id="24425441"/>
<dbReference type="PANTHER" id="PTHR10920">
    <property type="entry name" value="RIBOSOMAL RNA METHYLTRANSFERASE"/>
    <property type="match status" value="1"/>
</dbReference>
<dbReference type="VEuPathDB" id="PiroplasmaDB:BMR1_03g03970"/>
<dbReference type="PANTHER" id="PTHR10920:SF12">
    <property type="entry name" value="TRNA (CYTIDINE(32)_GUANOSINE(34)-2'-O)-METHYLTRANSFERASE-RELATED"/>
    <property type="match status" value="1"/>
</dbReference>
<comment type="function">
    <text evidence="7">Methylates the 2'-O-ribose of nucleotides at positions 32 and 34 of the tRNA anticodon loop of substrate tRNAs.</text>
</comment>
<evidence type="ECO:0000256" key="6">
    <source>
        <dbReference type="ARBA" id="ARBA00048902"/>
    </source>
</evidence>
<feature type="binding site" evidence="7">
    <location>
        <position position="91"/>
    </location>
    <ligand>
        <name>S-adenosyl-L-methionine</name>
        <dbReference type="ChEBI" id="CHEBI:59789"/>
    </ligand>
</feature>
<dbReference type="SUPFAM" id="SSF53335">
    <property type="entry name" value="S-adenosyl-L-methionine-dependent methyltransferases"/>
    <property type="match status" value="1"/>
</dbReference>
<feature type="active site" description="Proton acceptor" evidence="7">
    <location>
        <position position="238"/>
    </location>
</feature>
<dbReference type="Proteomes" id="UP000002899">
    <property type="component" value="Chromosome III"/>
</dbReference>
<evidence type="ECO:0000256" key="4">
    <source>
        <dbReference type="ARBA" id="ARBA00022691"/>
    </source>
</evidence>
<accession>A0A0K3ANW0</accession>
<dbReference type="EMBL" id="LN871598">
    <property type="protein sequence ID" value="CTQ41394.1"/>
    <property type="molecule type" value="Genomic_DNA"/>
</dbReference>
<dbReference type="HAMAP" id="MF_03162">
    <property type="entry name" value="RNA_methyltr_E_TRM7"/>
    <property type="match status" value="1"/>
</dbReference>
<keyword evidence="10" id="KW-1185">Reference proteome</keyword>
<dbReference type="InterPro" id="IPR050082">
    <property type="entry name" value="RNA_methyltr_RlmE"/>
</dbReference>
<gene>
    <name evidence="9" type="ORF">BMR1_03g03970</name>
</gene>
<dbReference type="Gene3D" id="3.40.50.150">
    <property type="entry name" value="Vaccinia Virus protein VP39"/>
    <property type="match status" value="1"/>
</dbReference>
<dbReference type="GO" id="GO:0106340">
    <property type="term" value="F:tRNA (guanosine(34)-2'-O)-methyltransferase activity"/>
    <property type="evidence" value="ECO:0007669"/>
    <property type="project" value="UniProtKB-ARBA"/>
</dbReference>
<dbReference type="KEGG" id="bmic:BMR1_03g03970"/>
<keyword evidence="2 7" id="KW-0489">Methyltransferase</keyword>
<proteinExistence type="inferred from homology"/>
<keyword evidence="1 7" id="KW-0963">Cytoplasm</keyword>
<reference evidence="9 10" key="3">
    <citation type="journal article" date="2016" name="Sci. Rep.">
        <title>Genome-wide diversity and gene expression profiling of Babesia microti isolates identify polymorphic genes that mediate host-pathogen interactions.</title>
        <authorList>
            <person name="Silva J.C."/>
            <person name="Cornillot E."/>
            <person name="McCracken C."/>
            <person name="Usmani-Brown S."/>
            <person name="Dwivedi A."/>
            <person name="Ifeonu O.O."/>
            <person name="Crabtree J."/>
            <person name="Gotia H.T."/>
            <person name="Virji A.Z."/>
            <person name="Reynes C."/>
            <person name="Colinge J."/>
            <person name="Kumar V."/>
            <person name="Lawres L."/>
            <person name="Pazzi J.E."/>
            <person name="Pablo J.V."/>
            <person name="Hung C."/>
            <person name="Brancato J."/>
            <person name="Kumari P."/>
            <person name="Orvis J."/>
            <person name="Tretina K."/>
            <person name="Chibucos M."/>
            <person name="Ott S."/>
            <person name="Sadzewicz L."/>
            <person name="Sengamalay N."/>
            <person name="Shetty A.C."/>
            <person name="Su Q."/>
            <person name="Tallon L."/>
            <person name="Fraser C.M."/>
            <person name="Frutos R."/>
            <person name="Molina D.M."/>
            <person name="Krause P.J."/>
            <person name="Ben Mamoun C."/>
        </authorList>
    </citation>
    <scope>NUCLEOTIDE SEQUENCE [LARGE SCALE GENOMIC DNA]</scope>
    <source>
        <strain evidence="9 10">RI</strain>
    </source>
</reference>
<dbReference type="OrthoDB" id="289250at2759"/>
<dbReference type="InterPro" id="IPR029063">
    <property type="entry name" value="SAM-dependent_MTases_sf"/>
</dbReference>
<reference evidence="9 10" key="2">
    <citation type="journal article" date="2013" name="PLoS ONE">
        <title>Whole genome mapping and re-organization of the nuclear and mitochondrial genomes of Babesia microti isolates.</title>
        <authorList>
            <person name="Cornillot E."/>
            <person name="Dassouli A."/>
            <person name="Garg A."/>
            <person name="Pachikara N."/>
            <person name="Randazzo S."/>
            <person name="Depoix D."/>
            <person name="Carcy B."/>
            <person name="Delbecq S."/>
            <person name="Frutos R."/>
            <person name="Silva J.C."/>
            <person name="Sutton R."/>
            <person name="Krause P.J."/>
            <person name="Mamoun C.B."/>
        </authorList>
    </citation>
    <scope>NUCLEOTIDE SEQUENCE [LARGE SCALE GENOMIC DNA]</scope>
    <source>
        <strain evidence="9 10">RI</strain>
    </source>
</reference>
<feature type="binding site" evidence="7">
    <location>
        <position position="139"/>
    </location>
    <ligand>
        <name>S-adenosyl-L-methionine</name>
        <dbReference type="ChEBI" id="CHEBI:59789"/>
    </ligand>
</feature>
<dbReference type="OMA" id="FIVCLNF"/>
<dbReference type="AlphaFoldDB" id="A0A0K3ANW0"/>
<evidence type="ECO:0000256" key="7">
    <source>
        <dbReference type="HAMAP-Rule" id="MF_03162"/>
    </source>
</evidence>
<evidence type="ECO:0000256" key="3">
    <source>
        <dbReference type="ARBA" id="ARBA00022679"/>
    </source>
</evidence>
<dbReference type="GO" id="GO:0005737">
    <property type="term" value="C:cytoplasm"/>
    <property type="evidence" value="ECO:0007669"/>
    <property type="project" value="UniProtKB-SubCell"/>
</dbReference>
<reference evidence="9 10" key="1">
    <citation type="journal article" date="2012" name="Nucleic Acids Res.">
        <title>Sequencing of the smallest Apicomplexan genome from the human pathogen Babesia microti.</title>
        <authorList>
            <person name="Cornillot E."/>
            <person name="Hadj-Kaddour K."/>
            <person name="Dassouli A."/>
            <person name="Noel B."/>
            <person name="Ranwez V."/>
            <person name="Vacherie B."/>
            <person name="Augagneur Y."/>
            <person name="Bres V."/>
            <person name="Duclos A."/>
            <person name="Randazzo S."/>
            <person name="Carcy B."/>
            <person name="Debierre-Grockiego F."/>
            <person name="Delbecq S."/>
            <person name="Moubri-Menage K."/>
            <person name="Shams-Eldin H."/>
            <person name="Usmani-Brown S."/>
            <person name="Bringaud F."/>
            <person name="Wincker P."/>
            <person name="Vivares C.P."/>
            <person name="Schwarz R.T."/>
            <person name="Schetters T.P."/>
            <person name="Krause P.J."/>
            <person name="Gorenflot A."/>
            <person name="Berry V."/>
            <person name="Barbe V."/>
            <person name="Ben Mamoun C."/>
        </authorList>
    </citation>
    <scope>NUCLEOTIDE SEQUENCE [LARGE SCALE GENOMIC DNA]</scope>
    <source>
        <strain evidence="9 10">RI</strain>
    </source>
</reference>
<feature type="domain" description="Ribosomal RNA methyltransferase FtsJ" evidence="8">
    <location>
        <begin position="21"/>
        <end position="281"/>
    </location>
</feature>
<comment type="subcellular location">
    <subcellularLocation>
        <location evidence="7">Cytoplasm</location>
    </subcellularLocation>
</comment>
<dbReference type="GO" id="GO:0002181">
    <property type="term" value="P:cytoplasmic translation"/>
    <property type="evidence" value="ECO:0007669"/>
    <property type="project" value="UniProtKB-UniRule"/>
</dbReference>
<feature type="binding site" evidence="7">
    <location>
        <position position="93"/>
    </location>
    <ligand>
        <name>S-adenosyl-L-methionine</name>
        <dbReference type="ChEBI" id="CHEBI:59789"/>
    </ligand>
</feature>
<dbReference type="InterPro" id="IPR015507">
    <property type="entry name" value="rRNA-MeTfrase_E"/>
</dbReference>
<comment type="similarity">
    <text evidence="7">Belongs to the class I-like SAM-binding methyltransferase superfamily. RNA methyltransferase RlmE family. TRM7 subfamily.</text>
</comment>
<evidence type="ECO:0000256" key="2">
    <source>
        <dbReference type="ARBA" id="ARBA00022603"/>
    </source>
</evidence>